<dbReference type="OrthoDB" id="6287725at2759"/>
<evidence type="ECO:0000313" key="3">
    <source>
        <dbReference type="Proteomes" id="UP000037069"/>
    </source>
</evidence>
<protein>
    <submittedName>
        <fullName evidence="2">Protein furry</fullName>
    </submittedName>
</protein>
<sequence length="279" mass="31235">MHDISDLYALVRDALVRSISETELETLDTSTSTEGEHTPTPSPGIPMTNEEFETALQELIDAQKWSTAITHVRQYKRITQMTSSNLNLTIFSYTNLDNRLKYDEMSIILNAYAQSIMKDRQEAFIVSKSDSELFEVYAILSENLYHVSSALNTMEINMKSYSQNHGSSSHVFRDGWLVGLRGSSQRANLLDPARSCEKSEDIIKPKLTKVRYEVIAKKAFSLYGQSRAFAEEMEDCFFLFLVFATATMIIPKSAIDAVGPIDETAFPGLGTAVLLIAVS</sequence>
<evidence type="ECO:0000313" key="2">
    <source>
        <dbReference type="EMBL" id="KNC21522.1"/>
    </source>
</evidence>
<dbReference type="AlphaFoldDB" id="A0A0L0BNB9"/>
<evidence type="ECO:0000256" key="1">
    <source>
        <dbReference type="SAM" id="MobiDB-lite"/>
    </source>
</evidence>
<dbReference type="EMBL" id="JRES01001608">
    <property type="protein sequence ID" value="KNC21522.1"/>
    <property type="molecule type" value="Genomic_DNA"/>
</dbReference>
<name>A0A0L0BNB9_LUCCU</name>
<reference evidence="2 3" key="1">
    <citation type="journal article" date="2015" name="Nat. Commun.">
        <title>Lucilia cuprina genome unlocks parasitic fly biology to underpin future interventions.</title>
        <authorList>
            <person name="Anstead C.A."/>
            <person name="Korhonen P.K."/>
            <person name="Young N.D."/>
            <person name="Hall R.S."/>
            <person name="Jex A.R."/>
            <person name="Murali S.C."/>
            <person name="Hughes D.S."/>
            <person name="Lee S.F."/>
            <person name="Perry T."/>
            <person name="Stroehlein A.J."/>
            <person name="Ansell B.R."/>
            <person name="Breugelmans B."/>
            <person name="Hofmann A."/>
            <person name="Qu J."/>
            <person name="Dugan S."/>
            <person name="Lee S.L."/>
            <person name="Chao H."/>
            <person name="Dinh H."/>
            <person name="Han Y."/>
            <person name="Doddapaneni H.V."/>
            <person name="Worley K.C."/>
            <person name="Muzny D.M."/>
            <person name="Ioannidis P."/>
            <person name="Waterhouse R.M."/>
            <person name="Zdobnov E.M."/>
            <person name="James P.J."/>
            <person name="Bagnall N.H."/>
            <person name="Kotze A.C."/>
            <person name="Gibbs R.A."/>
            <person name="Richards S."/>
            <person name="Batterham P."/>
            <person name="Gasser R.B."/>
        </authorList>
    </citation>
    <scope>NUCLEOTIDE SEQUENCE [LARGE SCALE GENOMIC DNA]</scope>
    <source>
        <strain evidence="2 3">LS</strain>
        <tissue evidence="2">Full body</tissue>
    </source>
</reference>
<accession>A0A0L0BNB9</accession>
<comment type="caution">
    <text evidence="2">The sequence shown here is derived from an EMBL/GenBank/DDBJ whole genome shotgun (WGS) entry which is preliminary data.</text>
</comment>
<proteinExistence type="predicted"/>
<organism evidence="2 3">
    <name type="scientific">Lucilia cuprina</name>
    <name type="common">Green bottle fly</name>
    <name type="synonym">Australian sheep blowfly</name>
    <dbReference type="NCBI Taxonomy" id="7375"/>
    <lineage>
        <taxon>Eukaryota</taxon>
        <taxon>Metazoa</taxon>
        <taxon>Ecdysozoa</taxon>
        <taxon>Arthropoda</taxon>
        <taxon>Hexapoda</taxon>
        <taxon>Insecta</taxon>
        <taxon>Pterygota</taxon>
        <taxon>Neoptera</taxon>
        <taxon>Endopterygota</taxon>
        <taxon>Diptera</taxon>
        <taxon>Brachycera</taxon>
        <taxon>Muscomorpha</taxon>
        <taxon>Oestroidea</taxon>
        <taxon>Calliphoridae</taxon>
        <taxon>Luciliinae</taxon>
        <taxon>Lucilia</taxon>
    </lineage>
</organism>
<feature type="region of interest" description="Disordered" evidence="1">
    <location>
        <begin position="24"/>
        <end position="48"/>
    </location>
</feature>
<keyword evidence="3" id="KW-1185">Reference proteome</keyword>
<gene>
    <name evidence="2" type="ORF">FF38_07643</name>
</gene>
<dbReference type="Proteomes" id="UP000037069">
    <property type="component" value="Unassembled WGS sequence"/>
</dbReference>